<gene>
    <name evidence="8" type="ORF">ANANG_G00023640</name>
</gene>
<dbReference type="SUPFAM" id="SSF52799">
    <property type="entry name" value="(Phosphotyrosine protein) phosphatases II"/>
    <property type="match status" value="1"/>
</dbReference>
<feature type="active site" description="Phosphocysteine intermediate" evidence="5">
    <location>
        <position position="118"/>
    </location>
</feature>
<comment type="function">
    <text evidence="4">May play a role in cell cycle regulation. Dual specificity phosphatase active toward substrates containing either phosphotyrosine or phosphoserine residues.</text>
</comment>
<accession>A0A9D3MYV8</accession>
<keyword evidence="9" id="KW-1185">Reference proteome</keyword>
<dbReference type="CDD" id="cd14505">
    <property type="entry name" value="CDKN3-like"/>
    <property type="match status" value="1"/>
</dbReference>
<sequence>MVYLPDSMKTTEFDSSDEEEVGEEQQTPLEISWLPLSVVECSQFLGICALPGCRYKDVRRNLQRDMGELQAQGVQDVFVLCTRGNSTNGGVPELEQCCQILEELLLSIENNRKTIIHCYGGLGRSALIAACLLQKLSVTMTPDKAIEILRQLRGGGAIQTVKQYNFLHEFREKYAAHQESKEVPCERCLSR</sequence>
<dbReference type="InterPro" id="IPR008425">
    <property type="entry name" value="CDK_inhib_3"/>
</dbReference>
<protein>
    <recommendedName>
        <fullName evidence="4">Cyclin-dependent kinase inhibitor 3</fullName>
        <ecNumber evidence="4">3.1.3.16</ecNumber>
        <ecNumber evidence="4">3.1.3.48</ecNumber>
    </recommendedName>
</protein>
<name>A0A9D3MYV8_ANGAN</name>
<dbReference type="PANTHER" id="PTHR23339">
    <property type="entry name" value="TYROSINE SPECIFIC PROTEIN PHOSPHATASE AND DUAL SPECIFICITY PROTEIN PHOSPHATASE"/>
    <property type="match status" value="1"/>
</dbReference>
<dbReference type="InterPro" id="IPR029021">
    <property type="entry name" value="Prot-tyrosine_phosphatase-like"/>
</dbReference>
<dbReference type="EC" id="3.1.3.16" evidence="4"/>
<feature type="compositionally biased region" description="Acidic residues" evidence="6">
    <location>
        <begin position="14"/>
        <end position="23"/>
    </location>
</feature>
<reference evidence="8" key="1">
    <citation type="submission" date="2021-01" db="EMBL/GenBank/DDBJ databases">
        <title>A chromosome-scale assembly of European eel, Anguilla anguilla.</title>
        <authorList>
            <person name="Henkel C."/>
            <person name="Jong-Raadsen S.A."/>
            <person name="Dufour S."/>
            <person name="Weltzien F.-A."/>
            <person name="Palstra A.P."/>
            <person name="Pelster B."/>
            <person name="Spaink H.P."/>
            <person name="Van Den Thillart G.E."/>
            <person name="Jansen H."/>
            <person name="Zahm M."/>
            <person name="Klopp C."/>
            <person name="Cedric C."/>
            <person name="Louis A."/>
            <person name="Berthelot C."/>
            <person name="Parey E."/>
            <person name="Roest Crollius H."/>
            <person name="Montfort J."/>
            <person name="Robinson-Rechavi M."/>
            <person name="Bucao C."/>
            <person name="Bouchez O."/>
            <person name="Gislard M."/>
            <person name="Lluch J."/>
            <person name="Milhes M."/>
            <person name="Lampietro C."/>
            <person name="Lopez Roques C."/>
            <person name="Donnadieu C."/>
            <person name="Braasch I."/>
            <person name="Desvignes T."/>
            <person name="Postlethwait J."/>
            <person name="Bobe J."/>
            <person name="Guiguen Y."/>
            <person name="Dirks R."/>
        </authorList>
    </citation>
    <scope>NUCLEOTIDE SEQUENCE</scope>
    <source>
        <strain evidence="8">Tag_6206</strain>
        <tissue evidence="8">Liver</tissue>
    </source>
</reference>
<comment type="similarity">
    <text evidence="1 4">Belongs to the protein-tyrosine phosphatase family.</text>
</comment>
<comment type="caution">
    <text evidence="8">The sequence shown here is derived from an EMBL/GenBank/DDBJ whole genome shotgun (WGS) entry which is preliminary data.</text>
</comment>
<dbReference type="GO" id="GO:0048471">
    <property type="term" value="C:perinuclear region of cytoplasm"/>
    <property type="evidence" value="ECO:0007669"/>
    <property type="project" value="UniProtKB-SubCell"/>
</dbReference>
<feature type="region of interest" description="Disordered" evidence="6">
    <location>
        <begin position="1"/>
        <end position="24"/>
    </location>
</feature>
<dbReference type="PIRSF" id="PIRSF037322">
    <property type="entry name" value="CDKN3"/>
    <property type="match status" value="1"/>
</dbReference>
<dbReference type="AlphaFoldDB" id="A0A9D3MYV8"/>
<comment type="catalytic activity">
    <reaction evidence="4">
        <text>O-phospho-L-threonyl-[protein] + H2O = L-threonyl-[protein] + phosphate</text>
        <dbReference type="Rhea" id="RHEA:47004"/>
        <dbReference type="Rhea" id="RHEA-COMP:11060"/>
        <dbReference type="Rhea" id="RHEA-COMP:11605"/>
        <dbReference type="ChEBI" id="CHEBI:15377"/>
        <dbReference type="ChEBI" id="CHEBI:30013"/>
        <dbReference type="ChEBI" id="CHEBI:43474"/>
        <dbReference type="ChEBI" id="CHEBI:61977"/>
        <dbReference type="EC" id="3.1.3.16"/>
    </reaction>
</comment>
<evidence type="ECO:0000256" key="3">
    <source>
        <dbReference type="ARBA" id="ARBA00022912"/>
    </source>
</evidence>
<dbReference type="EC" id="3.1.3.48" evidence="4"/>
<dbReference type="GO" id="GO:0004725">
    <property type="term" value="F:protein tyrosine phosphatase activity"/>
    <property type="evidence" value="ECO:0007669"/>
    <property type="project" value="UniProtKB-UniRule"/>
</dbReference>
<dbReference type="InterPro" id="IPR050561">
    <property type="entry name" value="PTP"/>
</dbReference>
<evidence type="ECO:0000256" key="6">
    <source>
        <dbReference type="SAM" id="MobiDB-lite"/>
    </source>
</evidence>
<evidence type="ECO:0000256" key="1">
    <source>
        <dbReference type="ARBA" id="ARBA00009580"/>
    </source>
</evidence>
<evidence type="ECO:0000313" key="8">
    <source>
        <dbReference type="EMBL" id="KAG5857839.1"/>
    </source>
</evidence>
<dbReference type="Pfam" id="PF05706">
    <property type="entry name" value="CDKN3"/>
    <property type="match status" value="2"/>
</dbReference>
<dbReference type="PROSITE" id="PS00383">
    <property type="entry name" value="TYR_PHOSPHATASE_1"/>
    <property type="match status" value="1"/>
</dbReference>
<evidence type="ECO:0000259" key="7">
    <source>
        <dbReference type="PROSITE" id="PS50056"/>
    </source>
</evidence>
<dbReference type="GO" id="GO:0004722">
    <property type="term" value="F:protein serine/threonine phosphatase activity"/>
    <property type="evidence" value="ECO:0007669"/>
    <property type="project" value="UniProtKB-EC"/>
</dbReference>
<evidence type="ECO:0000256" key="5">
    <source>
        <dbReference type="PIRSR" id="PIRSR037322-1"/>
    </source>
</evidence>
<feature type="domain" description="Tyrosine specific protein phosphatases" evidence="7">
    <location>
        <begin position="95"/>
        <end position="164"/>
    </location>
</feature>
<comment type="subcellular location">
    <subcellularLocation>
        <location evidence="4">Cytoplasm</location>
        <location evidence="4">Perinuclear region</location>
    </subcellularLocation>
</comment>
<keyword evidence="4" id="KW-0131">Cell cycle</keyword>
<evidence type="ECO:0000313" key="9">
    <source>
        <dbReference type="Proteomes" id="UP001044222"/>
    </source>
</evidence>
<keyword evidence="3 4" id="KW-0904">Protein phosphatase</keyword>
<evidence type="ECO:0000256" key="4">
    <source>
        <dbReference type="PIRNR" id="PIRNR037322"/>
    </source>
</evidence>
<dbReference type="InterPro" id="IPR000387">
    <property type="entry name" value="Tyr_Pase_dom"/>
</dbReference>
<organism evidence="8 9">
    <name type="scientific">Anguilla anguilla</name>
    <name type="common">European freshwater eel</name>
    <name type="synonym">Muraena anguilla</name>
    <dbReference type="NCBI Taxonomy" id="7936"/>
    <lineage>
        <taxon>Eukaryota</taxon>
        <taxon>Metazoa</taxon>
        <taxon>Chordata</taxon>
        <taxon>Craniata</taxon>
        <taxon>Vertebrata</taxon>
        <taxon>Euteleostomi</taxon>
        <taxon>Actinopterygii</taxon>
        <taxon>Neopterygii</taxon>
        <taxon>Teleostei</taxon>
        <taxon>Anguilliformes</taxon>
        <taxon>Anguillidae</taxon>
        <taxon>Anguilla</taxon>
    </lineage>
</organism>
<keyword evidence="4" id="KW-0963">Cytoplasm</keyword>
<evidence type="ECO:0000256" key="2">
    <source>
        <dbReference type="ARBA" id="ARBA00022801"/>
    </source>
</evidence>
<dbReference type="EMBL" id="JAFIRN010000001">
    <property type="protein sequence ID" value="KAG5857839.1"/>
    <property type="molecule type" value="Genomic_DNA"/>
</dbReference>
<dbReference type="InterPro" id="IPR022778">
    <property type="entry name" value="CDKN3"/>
</dbReference>
<keyword evidence="2 4" id="KW-0378">Hydrolase</keyword>
<dbReference type="Gene3D" id="3.90.190.10">
    <property type="entry name" value="Protein tyrosine phosphatase superfamily"/>
    <property type="match status" value="1"/>
</dbReference>
<dbReference type="Proteomes" id="UP001044222">
    <property type="component" value="Unassembled WGS sequence"/>
</dbReference>
<proteinExistence type="inferred from homology"/>
<dbReference type="PROSITE" id="PS50056">
    <property type="entry name" value="TYR_PHOSPHATASE_2"/>
    <property type="match status" value="1"/>
</dbReference>
<dbReference type="InterPro" id="IPR016130">
    <property type="entry name" value="Tyr_Pase_AS"/>
</dbReference>